<evidence type="ECO:0000256" key="2">
    <source>
        <dbReference type="ARBA" id="ARBA00022475"/>
    </source>
</evidence>
<dbReference type="PANTHER" id="PTHR43646:SF2">
    <property type="entry name" value="GLYCOSYLTRANSFERASE 2-LIKE DOMAIN-CONTAINING PROTEIN"/>
    <property type="match status" value="1"/>
</dbReference>
<dbReference type="InterPro" id="IPR001173">
    <property type="entry name" value="Glyco_trans_2-like"/>
</dbReference>
<comment type="subcellular location">
    <subcellularLocation>
        <location evidence="1">Cell membrane</location>
    </subcellularLocation>
</comment>
<evidence type="ECO:0000256" key="4">
    <source>
        <dbReference type="ARBA" id="ARBA00022679"/>
    </source>
</evidence>
<dbReference type="Proteomes" id="UP000231263">
    <property type="component" value="Unassembled WGS sequence"/>
</dbReference>
<keyword evidence="3" id="KW-0328">Glycosyltransferase</keyword>
<dbReference type="EMBL" id="PFWT01000009">
    <property type="protein sequence ID" value="PJA46589.1"/>
    <property type="molecule type" value="Genomic_DNA"/>
</dbReference>
<reference evidence="8" key="1">
    <citation type="submission" date="2017-09" db="EMBL/GenBank/DDBJ databases">
        <title>Depth-based differentiation of microbial function through sediment-hosted aquifers and enrichment of novel symbionts in the deep terrestrial subsurface.</title>
        <authorList>
            <person name="Probst A.J."/>
            <person name="Ladd B."/>
            <person name="Jarett J.K."/>
            <person name="Geller-Mcgrath D.E."/>
            <person name="Sieber C.M.K."/>
            <person name="Emerson J.B."/>
            <person name="Anantharaman K."/>
            <person name="Thomas B.C."/>
            <person name="Malmstrom R."/>
            <person name="Stieglmeier M."/>
            <person name="Klingl A."/>
            <person name="Woyke T."/>
            <person name="Ryan C.M."/>
            <person name="Banfield J.F."/>
        </authorList>
    </citation>
    <scope>NUCLEOTIDE SEQUENCE [LARGE SCALE GENOMIC DNA]</scope>
</reference>
<gene>
    <name evidence="7" type="ORF">CO173_02365</name>
</gene>
<keyword evidence="2" id="KW-1003">Cell membrane</keyword>
<accession>A0A2M7XFF6</accession>
<evidence type="ECO:0000259" key="6">
    <source>
        <dbReference type="Pfam" id="PF00535"/>
    </source>
</evidence>
<proteinExistence type="predicted"/>
<dbReference type="Pfam" id="PF00535">
    <property type="entry name" value="Glycos_transf_2"/>
    <property type="match status" value="1"/>
</dbReference>
<evidence type="ECO:0000256" key="3">
    <source>
        <dbReference type="ARBA" id="ARBA00022676"/>
    </source>
</evidence>
<dbReference type="Gene3D" id="3.90.550.10">
    <property type="entry name" value="Spore Coat Polysaccharide Biosynthesis Protein SpsA, Chain A"/>
    <property type="match status" value="1"/>
</dbReference>
<dbReference type="AlphaFoldDB" id="A0A2M7XFF6"/>
<keyword evidence="5" id="KW-0472">Membrane</keyword>
<dbReference type="InterPro" id="IPR029044">
    <property type="entry name" value="Nucleotide-diphossugar_trans"/>
</dbReference>
<organism evidence="7 8">
    <name type="scientific">Candidatus Uhrbacteria bacterium CG_4_9_14_3_um_filter_41_35</name>
    <dbReference type="NCBI Taxonomy" id="1975034"/>
    <lineage>
        <taxon>Bacteria</taxon>
        <taxon>Candidatus Uhriibacteriota</taxon>
    </lineage>
</organism>
<evidence type="ECO:0000256" key="1">
    <source>
        <dbReference type="ARBA" id="ARBA00004236"/>
    </source>
</evidence>
<dbReference type="SUPFAM" id="SSF53448">
    <property type="entry name" value="Nucleotide-diphospho-sugar transferases"/>
    <property type="match status" value="1"/>
</dbReference>
<keyword evidence="4 7" id="KW-0808">Transferase</keyword>
<evidence type="ECO:0000256" key="5">
    <source>
        <dbReference type="ARBA" id="ARBA00023136"/>
    </source>
</evidence>
<name>A0A2M7XFF6_9BACT</name>
<dbReference type="GO" id="GO:0005886">
    <property type="term" value="C:plasma membrane"/>
    <property type="evidence" value="ECO:0007669"/>
    <property type="project" value="UniProtKB-SubCell"/>
</dbReference>
<sequence>METPMATLAIVIPAKNEEENLPRLLRSINKQTVLPEQIIVADAHSTDKTREIASGLGAVVVDGGMPGPGRNRGAGKVTTDLILFLDADVELTDENFLKKALAEFQEKGFDIATADVVPMSGSKLDRFGHKFYNKYVRMWGDIHPHAPGFFILVRRSLHKAIHGFDEGVLFCEDHDYAIRANKIGKFGFLSNVEITVSNRRLEKDGMLSIAIKFTLAELHILLLGPIRHNAFNYSFDYRKK</sequence>
<evidence type="ECO:0000313" key="7">
    <source>
        <dbReference type="EMBL" id="PJA46589.1"/>
    </source>
</evidence>
<comment type="caution">
    <text evidence="7">The sequence shown here is derived from an EMBL/GenBank/DDBJ whole genome shotgun (WGS) entry which is preliminary data.</text>
</comment>
<evidence type="ECO:0000313" key="8">
    <source>
        <dbReference type="Proteomes" id="UP000231263"/>
    </source>
</evidence>
<dbReference type="GO" id="GO:0016757">
    <property type="term" value="F:glycosyltransferase activity"/>
    <property type="evidence" value="ECO:0007669"/>
    <property type="project" value="UniProtKB-KW"/>
</dbReference>
<protein>
    <submittedName>
        <fullName evidence="7">Glycosyl transferase family 2</fullName>
    </submittedName>
</protein>
<dbReference type="PANTHER" id="PTHR43646">
    <property type="entry name" value="GLYCOSYLTRANSFERASE"/>
    <property type="match status" value="1"/>
</dbReference>
<feature type="domain" description="Glycosyltransferase 2-like" evidence="6">
    <location>
        <begin position="10"/>
        <end position="159"/>
    </location>
</feature>